<protein>
    <submittedName>
        <fullName evidence="1">Uncharacterized protein</fullName>
    </submittedName>
</protein>
<dbReference type="EMBL" id="REGN01000131">
    <property type="protein sequence ID" value="RNA44232.1"/>
    <property type="molecule type" value="Genomic_DNA"/>
</dbReference>
<sequence length="187" mass="22523">MEQNRYHLENFFCRFLIFKKIRIISCMDRSFKGILSDSKIDSKSEIRIKLTSRENSNRILAYIELKLKFKIDFEMTTTSQALDCSKYLARYFSKILNGFKDKPNYFLYKLNNEYWSDSIENSKIFARKIEIYLKSEILNNRNQIRISVKYEKFSKCEYSILHPFARSFSILVFLQLNCEHINYISND</sequence>
<evidence type="ECO:0000313" key="2">
    <source>
        <dbReference type="Proteomes" id="UP000276133"/>
    </source>
</evidence>
<reference evidence="1 2" key="1">
    <citation type="journal article" date="2018" name="Sci. Rep.">
        <title>Genomic signatures of local adaptation to the degree of environmental predictability in rotifers.</title>
        <authorList>
            <person name="Franch-Gras L."/>
            <person name="Hahn C."/>
            <person name="Garcia-Roger E.M."/>
            <person name="Carmona M.J."/>
            <person name="Serra M."/>
            <person name="Gomez A."/>
        </authorList>
    </citation>
    <scope>NUCLEOTIDE SEQUENCE [LARGE SCALE GENOMIC DNA]</scope>
    <source>
        <strain evidence="1">HYR1</strain>
    </source>
</reference>
<name>A0A3M7T879_BRAPC</name>
<organism evidence="1 2">
    <name type="scientific">Brachionus plicatilis</name>
    <name type="common">Marine rotifer</name>
    <name type="synonym">Brachionus muelleri</name>
    <dbReference type="NCBI Taxonomy" id="10195"/>
    <lineage>
        <taxon>Eukaryota</taxon>
        <taxon>Metazoa</taxon>
        <taxon>Spiralia</taxon>
        <taxon>Gnathifera</taxon>
        <taxon>Rotifera</taxon>
        <taxon>Eurotatoria</taxon>
        <taxon>Monogononta</taxon>
        <taxon>Pseudotrocha</taxon>
        <taxon>Ploima</taxon>
        <taxon>Brachionidae</taxon>
        <taxon>Brachionus</taxon>
    </lineage>
</organism>
<dbReference type="Proteomes" id="UP000276133">
    <property type="component" value="Unassembled WGS sequence"/>
</dbReference>
<keyword evidence="2" id="KW-1185">Reference proteome</keyword>
<evidence type="ECO:0000313" key="1">
    <source>
        <dbReference type="EMBL" id="RNA44232.1"/>
    </source>
</evidence>
<proteinExistence type="predicted"/>
<dbReference type="AlphaFoldDB" id="A0A3M7T879"/>
<gene>
    <name evidence="1" type="ORF">BpHYR1_047761</name>
</gene>
<comment type="caution">
    <text evidence="1">The sequence shown here is derived from an EMBL/GenBank/DDBJ whole genome shotgun (WGS) entry which is preliminary data.</text>
</comment>
<accession>A0A3M7T879</accession>